<dbReference type="Pfam" id="PF13568">
    <property type="entry name" value="OMP_b-brl_2"/>
    <property type="match status" value="1"/>
</dbReference>
<proteinExistence type="predicted"/>
<gene>
    <name evidence="2" type="ORF">CRP01_12520</name>
</gene>
<evidence type="ECO:0000259" key="1">
    <source>
        <dbReference type="Pfam" id="PF13568"/>
    </source>
</evidence>
<dbReference type="AlphaFoldDB" id="A0A2D0ND29"/>
<evidence type="ECO:0000313" key="3">
    <source>
        <dbReference type="Proteomes" id="UP000223913"/>
    </source>
</evidence>
<dbReference type="InterPro" id="IPR025665">
    <property type="entry name" value="Beta-barrel_OMP_2"/>
</dbReference>
<comment type="caution">
    <text evidence="2">The sequence shown here is derived from an EMBL/GenBank/DDBJ whole genome shotgun (WGS) entry which is preliminary data.</text>
</comment>
<organism evidence="2 3">
    <name type="scientific">Flavilitoribacter nigricans (strain ATCC 23147 / DSM 23189 / NBRC 102662 / NCIMB 1420 / SS-2)</name>
    <name type="common">Lewinella nigricans</name>
    <dbReference type="NCBI Taxonomy" id="1122177"/>
    <lineage>
        <taxon>Bacteria</taxon>
        <taxon>Pseudomonadati</taxon>
        <taxon>Bacteroidota</taxon>
        <taxon>Saprospiria</taxon>
        <taxon>Saprospirales</taxon>
        <taxon>Lewinellaceae</taxon>
        <taxon>Flavilitoribacter</taxon>
    </lineage>
</organism>
<dbReference type="OrthoDB" id="1001536at2"/>
<protein>
    <recommendedName>
        <fullName evidence="1">Outer membrane protein beta-barrel domain-containing protein</fullName>
    </recommendedName>
</protein>
<accession>A0A2D0ND29</accession>
<dbReference type="Proteomes" id="UP000223913">
    <property type="component" value="Unassembled WGS sequence"/>
</dbReference>
<name>A0A2D0ND29_FLAN2</name>
<keyword evidence="3" id="KW-1185">Reference proteome</keyword>
<feature type="domain" description="Outer membrane protein beta-barrel" evidence="1">
    <location>
        <begin position="64"/>
        <end position="223"/>
    </location>
</feature>
<dbReference type="EMBL" id="PDUD01000018">
    <property type="protein sequence ID" value="PHN06387.1"/>
    <property type="molecule type" value="Genomic_DNA"/>
</dbReference>
<evidence type="ECO:0000313" key="2">
    <source>
        <dbReference type="EMBL" id="PHN06387.1"/>
    </source>
</evidence>
<reference evidence="2 3" key="1">
    <citation type="submission" date="2017-10" db="EMBL/GenBank/DDBJ databases">
        <title>The draft genome sequence of Lewinella nigricans NBRC 102662.</title>
        <authorList>
            <person name="Wang K."/>
        </authorList>
    </citation>
    <scope>NUCLEOTIDE SEQUENCE [LARGE SCALE GENOMIC DNA]</scope>
    <source>
        <strain evidence="2 3">NBRC 102662</strain>
    </source>
</reference>
<sequence>MPLQTPLFCFSLQNEPWLNENWPFSSQGEDLKHLYTYVHPNKPHIMKKLIVIPILLFCLYATAQVRFGLRLGLSTSQLEAEDFNILQNGTERFTLALKDAQYGIHGGVVIQAEMGNFILQPEVLFNSNSANFTLDDFQNPGEVARKEKYQYLDIPVMLGYRLGFLRLNAGPVGHIFLNSTSNITDVDGFEEDFKKLTLGWQGGLGLDIGPIAVDVRYEGNFNKFGDHINFGDQEYSFSQSPARFIAAVTYMFGDRN</sequence>